<accession>A0A521FEI0</accession>
<dbReference type="EMBL" id="FXTI01000017">
    <property type="protein sequence ID" value="SMO94602.1"/>
    <property type="molecule type" value="Genomic_DNA"/>
</dbReference>
<dbReference type="OrthoDB" id="2468510at2"/>
<evidence type="ECO:0000313" key="1">
    <source>
        <dbReference type="EMBL" id="SMO94602.1"/>
    </source>
</evidence>
<protein>
    <submittedName>
        <fullName evidence="1">Uncharacterized protein</fullName>
    </submittedName>
</protein>
<organism evidence="1 2">
    <name type="scientific">Melghirimyces algeriensis</name>
    <dbReference type="NCBI Taxonomy" id="910412"/>
    <lineage>
        <taxon>Bacteria</taxon>
        <taxon>Bacillati</taxon>
        <taxon>Bacillota</taxon>
        <taxon>Bacilli</taxon>
        <taxon>Bacillales</taxon>
        <taxon>Thermoactinomycetaceae</taxon>
        <taxon>Melghirimyces</taxon>
    </lineage>
</organism>
<sequence>MPQALTSGIVLQNETDGSKFLHIDVGNVGTLTRTLTVQVVNWGLPPFGAPAGPVGNFLAPTTNSYPPKTARQFNVLVPFNTHYEIRLISADGEGVTTGTVIFSALTASAGGGWIEGYTQHINDYKIVTV</sequence>
<dbReference type="RefSeq" id="WP_142506827.1">
    <property type="nucleotide sequence ID" value="NZ_FXTI01000017.1"/>
</dbReference>
<keyword evidence="2" id="KW-1185">Reference proteome</keyword>
<name>A0A521FEI0_9BACL</name>
<reference evidence="1 2" key="1">
    <citation type="submission" date="2017-05" db="EMBL/GenBank/DDBJ databases">
        <authorList>
            <person name="Varghese N."/>
            <person name="Submissions S."/>
        </authorList>
    </citation>
    <scope>NUCLEOTIDE SEQUENCE [LARGE SCALE GENOMIC DNA]</scope>
    <source>
        <strain evidence="1 2">DSM 45474</strain>
    </source>
</reference>
<proteinExistence type="predicted"/>
<dbReference type="Proteomes" id="UP000315636">
    <property type="component" value="Unassembled WGS sequence"/>
</dbReference>
<gene>
    <name evidence="1" type="ORF">SAMN06264849_11759</name>
</gene>
<evidence type="ECO:0000313" key="2">
    <source>
        <dbReference type="Proteomes" id="UP000315636"/>
    </source>
</evidence>
<dbReference type="AlphaFoldDB" id="A0A521FEI0"/>